<sequence>MRLLFQTHRVFTCILTFTIASSYVGRAQSAEYTGPIIDMHVHAYQQPNPMFGMSFTHPLTGAVYNTVSNLEEHKTWTFAKFKEHRIVKAVVNYNPEWYEEDPYRVLLGMGNGDPEELKELHAADKMHVMAEMAQYYGGAQADDPALDPLFDLAETLDIPVGYHIYPGGPPGGMYAGYPGVRAANADPMQIEQVLVNHPKLKVYIMHAGWPYLDDMKALLYAHPQLYVDVGVICWGQPRAEFHNFLKGLIDAGFGKRIMYGTDQMAFLGTFDQGIESIQSAPFLSLEQKADIFYNNAALFLNLTEEEKALHQEMARE</sequence>
<dbReference type="InterPro" id="IPR032465">
    <property type="entry name" value="ACMSD"/>
</dbReference>
<evidence type="ECO:0000256" key="1">
    <source>
        <dbReference type="ARBA" id="ARBA00023239"/>
    </source>
</evidence>
<accession>A0A1I6HJL7</accession>
<reference evidence="3 4" key="1">
    <citation type="submission" date="2016-10" db="EMBL/GenBank/DDBJ databases">
        <authorList>
            <person name="de Groot N.N."/>
        </authorList>
    </citation>
    <scope>NUCLEOTIDE SEQUENCE [LARGE SCALE GENOMIC DNA]</scope>
    <source>
        <strain evidence="3 4">DSM 21019</strain>
    </source>
</reference>
<dbReference type="AlphaFoldDB" id="A0A1I6HJL7"/>
<proteinExistence type="predicted"/>
<dbReference type="PANTHER" id="PTHR21240">
    <property type="entry name" value="2-AMINO-3-CARBOXYLMUCONATE-6-SEMIALDEHYDE DECARBOXYLASE"/>
    <property type="match status" value="1"/>
</dbReference>
<dbReference type="Pfam" id="PF04909">
    <property type="entry name" value="Amidohydro_2"/>
    <property type="match status" value="1"/>
</dbReference>
<name>A0A1I6HJL7_9FLAO</name>
<dbReference type="SUPFAM" id="SSF51556">
    <property type="entry name" value="Metallo-dependent hydrolases"/>
    <property type="match status" value="1"/>
</dbReference>
<keyword evidence="1" id="KW-0456">Lyase</keyword>
<dbReference type="EMBL" id="FOYQ01000002">
    <property type="protein sequence ID" value="SFR54606.1"/>
    <property type="molecule type" value="Genomic_DNA"/>
</dbReference>
<evidence type="ECO:0000313" key="3">
    <source>
        <dbReference type="EMBL" id="SFR54606.1"/>
    </source>
</evidence>
<keyword evidence="3" id="KW-0378">Hydrolase</keyword>
<dbReference type="Gene3D" id="3.20.20.140">
    <property type="entry name" value="Metal-dependent hydrolases"/>
    <property type="match status" value="1"/>
</dbReference>
<dbReference type="GO" id="GO:0016831">
    <property type="term" value="F:carboxy-lyase activity"/>
    <property type="evidence" value="ECO:0007669"/>
    <property type="project" value="InterPro"/>
</dbReference>
<organism evidence="3 4">
    <name type="scientific">Robiginitalea myxolifaciens</name>
    <dbReference type="NCBI Taxonomy" id="400055"/>
    <lineage>
        <taxon>Bacteria</taxon>
        <taxon>Pseudomonadati</taxon>
        <taxon>Bacteroidota</taxon>
        <taxon>Flavobacteriia</taxon>
        <taxon>Flavobacteriales</taxon>
        <taxon>Flavobacteriaceae</taxon>
        <taxon>Robiginitalea</taxon>
    </lineage>
</organism>
<dbReference type="Proteomes" id="UP000199534">
    <property type="component" value="Unassembled WGS sequence"/>
</dbReference>
<feature type="domain" description="Amidohydrolase-related" evidence="2">
    <location>
        <begin position="136"/>
        <end position="301"/>
    </location>
</feature>
<evidence type="ECO:0000259" key="2">
    <source>
        <dbReference type="Pfam" id="PF04909"/>
    </source>
</evidence>
<dbReference type="OrthoDB" id="5450317at2"/>
<keyword evidence="4" id="KW-1185">Reference proteome</keyword>
<protein>
    <submittedName>
        <fullName evidence="3">Amidohydrolase</fullName>
    </submittedName>
</protein>
<dbReference type="GO" id="GO:0016787">
    <property type="term" value="F:hydrolase activity"/>
    <property type="evidence" value="ECO:0007669"/>
    <property type="project" value="UniProtKB-KW"/>
</dbReference>
<evidence type="ECO:0000313" key="4">
    <source>
        <dbReference type="Proteomes" id="UP000199534"/>
    </source>
</evidence>
<dbReference type="InterPro" id="IPR006680">
    <property type="entry name" value="Amidohydro-rel"/>
</dbReference>
<gene>
    <name evidence="3" type="ORF">SAMN04490243_2819</name>
</gene>
<dbReference type="STRING" id="400055.SAMN04490243_2819"/>
<dbReference type="InterPro" id="IPR032466">
    <property type="entry name" value="Metal_Hydrolase"/>
</dbReference>
<dbReference type="RefSeq" id="WP_092983298.1">
    <property type="nucleotide sequence ID" value="NZ_FOYQ01000002.1"/>
</dbReference>